<reference evidence="2" key="1">
    <citation type="submission" date="2020-11" db="EMBL/GenBank/DDBJ databases">
        <authorList>
            <consortium name="DOE Joint Genome Institute"/>
            <person name="Ahrendt S."/>
            <person name="Riley R."/>
            <person name="Andreopoulos W."/>
            <person name="Labutti K."/>
            <person name="Pangilinan J."/>
            <person name="Ruiz-Duenas F.J."/>
            <person name="Barrasa J.M."/>
            <person name="Sanchez-Garcia M."/>
            <person name="Camarero S."/>
            <person name="Miyauchi S."/>
            <person name="Serrano A."/>
            <person name="Linde D."/>
            <person name="Babiker R."/>
            <person name="Drula E."/>
            <person name="Ayuso-Fernandez I."/>
            <person name="Pacheco R."/>
            <person name="Padilla G."/>
            <person name="Ferreira P."/>
            <person name="Barriuso J."/>
            <person name="Kellner H."/>
            <person name="Castanera R."/>
            <person name="Alfaro M."/>
            <person name="Ramirez L."/>
            <person name="Pisabarro A.G."/>
            <person name="Kuo A."/>
            <person name="Tritt A."/>
            <person name="Lipzen A."/>
            <person name="He G."/>
            <person name="Yan M."/>
            <person name="Ng V."/>
            <person name="Cullen D."/>
            <person name="Martin F."/>
            <person name="Rosso M.-N."/>
            <person name="Henrissat B."/>
            <person name="Hibbett D."/>
            <person name="Martinez A.T."/>
            <person name="Grigoriev I.V."/>
        </authorList>
    </citation>
    <scope>NUCLEOTIDE SEQUENCE</scope>
    <source>
        <strain evidence="2">CBS 506.95</strain>
    </source>
</reference>
<evidence type="ECO:0000256" key="1">
    <source>
        <dbReference type="SAM" id="Phobius"/>
    </source>
</evidence>
<proteinExistence type="predicted"/>
<evidence type="ECO:0000313" key="2">
    <source>
        <dbReference type="EMBL" id="KAF9529678.1"/>
    </source>
</evidence>
<name>A0A9P6EIU0_9AGAR</name>
<feature type="transmembrane region" description="Helical" evidence="1">
    <location>
        <begin position="73"/>
        <end position="94"/>
    </location>
</feature>
<keyword evidence="1" id="KW-0472">Membrane</keyword>
<evidence type="ECO:0000313" key="3">
    <source>
        <dbReference type="Proteomes" id="UP000807306"/>
    </source>
</evidence>
<keyword evidence="3" id="KW-1185">Reference proteome</keyword>
<gene>
    <name evidence="2" type="ORF">CPB83DRAFT_851969</name>
</gene>
<accession>A0A9P6EIU0</accession>
<keyword evidence="1" id="KW-0812">Transmembrane</keyword>
<dbReference type="AlphaFoldDB" id="A0A9P6EIU0"/>
<dbReference type="EMBL" id="MU157844">
    <property type="protein sequence ID" value="KAF9529678.1"/>
    <property type="molecule type" value="Genomic_DNA"/>
</dbReference>
<protein>
    <submittedName>
        <fullName evidence="2">Uncharacterized protein</fullName>
    </submittedName>
</protein>
<organism evidence="2 3">
    <name type="scientific">Crepidotus variabilis</name>
    <dbReference type="NCBI Taxonomy" id="179855"/>
    <lineage>
        <taxon>Eukaryota</taxon>
        <taxon>Fungi</taxon>
        <taxon>Dikarya</taxon>
        <taxon>Basidiomycota</taxon>
        <taxon>Agaricomycotina</taxon>
        <taxon>Agaricomycetes</taxon>
        <taxon>Agaricomycetidae</taxon>
        <taxon>Agaricales</taxon>
        <taxon>Agaricineae</taxon>
        <taxon>Crepidotaceae</taxon>
        <taxon>Crepidotus</taxon>
    </lineage>
</organism>
<keyword evidence="1" id="KW-1133">Transmembrane helix</keyword>
<sequence>MIVVLRCTTIGWYLFETPWPDPGCSYVSRKVVEIPATQSIRTFGDEVSGRVIHICQGRLSSVRVLMSRVGFNWSMSLVFLLYFIDLLGRIYVLTSAVKAGEVLRLSEHWSCERLSR</sequence>
<dbReference type="Proteomes" id="UP000807306">
    <property type="component" value="Unassembled WGS sequence"/>
</dbReference>
<comment type="caution">
    <text evidence="2">The sequence shown here is derived from an EMBL/GenBank/DDBJ whole genome shotgun (WGS) entry which is preliminary data.</text>
</comment>